<gene>
    <name evidence="4" type="ORF">GQ466_21380</name>
</gene>
<sequence>MEWSEFTRRLGRELAGLDRDTILIVREREESRHYVQAMREPDRLYAEAVSNNFLEGPLLLTLADEEVMSEAGWRPPADPAPRNWWTELPAYASPADHARLAEVMVTALRDVQGVRRPSDLVYESFHRHGTGLIELLDFGIETADPARIAERRSTVSVLAEALVRDEPHFVHDDGHFGVNGSAVNGSAEAFAGAGLLGAPVPDPAPAAAPVPPPSDLEGFLADARRRGDHAAYFDLLRGADLVLPGAGGPDEPHGLPLISIGGGTFVAVFTSPAAMSRDGGPPGPYRRTSFAELGAAWADPTWQLAVNPGLPSEVLLDAAAVARLGADRLAEAPPAASPPSPPPVQDVPVLRPPHGTRLWRVDVEEGRETTAVPVAVYDAIGGVWAPVRADVLPGHPPE</sequence>
<dbReference type="AlphaFoldDB" id="A0A6I4WE84"/>
<name>A0A6I4WE84_9ACTN</name>
<evidence type="ECO:0000256" key="1">
    <source>
        <dbReference type="SAM" id="MobiDB-lite"/>
    </source>
</evidence>
<dbReference type="Pfam" id="PF07179">
    <property type="entry name" value="SseB"/>
    <property type="match status" value="1"/>
</dbReference>
<reference evidence="4 5" key="1">
    <citation type="submission" date="2019-12" db="EMBL/GenBank/DDBJ databases">
        <title>Nocardia macrotermitis sp. nov. and Nocardia aurantia sp. nov., isolated from the gut of the fungus growing-termite Macrotermes natalensis.</title>
        <authorList>
            <person name="Christine B."/>
            <person name="Rene B."/>
        </authorList>
    </citation>
    <scope>NUCLEOTIDE SEQUENCE [LARGE SCALE GENOMIC DNA]</scope>
    <source>
        <strain evidence="4 5">DSM 102126</strain>
    </source>
</reference>
<evidence type="ECO:0000259" key="2">
    <source>
        <dbReference type="Pfam" id="PF07179"/>
    </source>
</evidence>
<organism evidence="4 5">
    <name type="scientific">Actinomadura rayongensis</name>
    <dbReference type="NCBI Taxonomy" id="1429076"/>
    <lineage>
        <taxon>Bacteria</taxon>
        <taxon>Bacillati</taxon>
        <taxon>Actinomycetota</taxon>
        <taxon>Actinomycetes</taxon>
        <taxon>Streptosporangiales</taxon>
        <taxon>Thermomonosporaceae</taxon>
        <taxon>Actinomadura</taxon>
    </lineage>
</organism>
<dbReference type="EMBL" id="WUTW01000004">
    <property type="protein sequence ID" value="MXQ66575.1"/>
    <property type="molecule type" value="Genomic_DNA"/>
</dbReference>
<protein>
    <submittedName>
        <fullName evidence="4">SseB family protein</fullName>
    </submittedName>
</protein>
<dbReference type="InterPro" id="IPR054344">
    <property type="entry name" value="TY-Chap_N"/>
</dbReference>
<comment type="caution">
    <text evidence="4">The sequence shown here is derived from an EMBL/GenBank/DDBJ whole genome shotgun (WGS) entry which is preliminary data.</text>
</comment>
<evidence type="ECO:0000259" key="3">
    <source>
        <dbReference type="Pfam" id="PF22552"/>
    </source>
</evidence>
<dbReference type="OrthoDB" id="3295680at2"/>
<dbReference type="Proteomes" id="UP000431901">
    <property type="component" value="Unassembled WGS sequence"/>
</dbReference>
<feature type="compositionally biased region" description="Pro residues" evidence="1">
    <location>
        <begin position="335"/>
        <end position="345"/>
    </location>
</feature>
<feature type="domain" description="SseB protein N-terminal" evidence="2">
    <location>
        <begin position="217"/>
        <end position="322"/>
    </location>
</feature>
<dbReference type="Pfam" id="PF22552">
    <property type="entry name" value="TY-Chap3"/>
    <property type="match status" value="1"/>
</dbReference>
<proteinExistence type="predicted"/>
<evidence type="ECO:0000313" key="4">
    <source>
        <dbReference type="EMBL" id="MXQ66575.1"/>
    </source>
</evidence>
<feature type="region of interest" description="Disordered" evidence="1">
    <location>
        <begin position="330"/>
        <end position="349"/>
    </location>
</feature>
<keyword evidence="5" id="KW-1185">Reference proteome</keyword>
<evidence type="ECO:0000313" key="5">
    <source>
        <dbReference type="Proteomes" id="UP000431901"/>
    </source>
</evidence>
<feature type="domain" description="TY-Chap N-terminal" evidence="3">
    <location>
        <begin position="1"/>
        <end position="120"/>
    </location>
</feature>
<accession>A0A6I4WE84</accession>
<dbReference type="InterPro" id="IPR009839">
    <property type="entry name" value="SseB_N"/>
</dbReference>